<dbReference type="Pfam" id="PF06966">
    <property type="entry name" value="DUF1295"/>
    <property type="match status" value="1"/>
</dbReference>
<accession>A0ABY8J4J0</accession>
<gene>
    <name evidence="2" type="ORF">P9989_08350</name>
</gene>
<dbReference type="EMBL" id="CP121671">
    <property type="protein sequence ID" value="WFT76359.1"/>
    <property type="molecule type" value="Genomic_DNA"/>
</dbReference>
<keyword evidence="1" id="KW-1133">Transmembrane helix</keyword>
<reference evidence="2 3" key="1">
    <citation type="submission" date="2023-04" db="EMBL/GenBank/DDBJ databases">
        <title>Genome sequence of Halobacillus naozhouensis KACC 21980.</title>
        <authorList>
            <person name="Kim S."/>
            <person name="Heo J."/>
            <person name="Kwon S.-W."/>
        </authorList>
    </citation>
    <scope>NUCLEOTIDE SEQUENCE [LARGE SCALE GENOMIC DNA]</scope>
    <source>
        <strain evidence="2 3">KCTC 13234</strain>
    </source>
</reference>
<evidence type="ECO:0000313" key="3">
    <source>
        <dbReference type="Proteomes" id="UP001221597"/>
    </source>
</evidence>
<dbReference type="Proteomes" id="UP001221597">
    <property type="component" value="Chromosome"/>
</dbReference>
<feature type="transmembrane region" description="Helical" evidence="1">
    <location>
        <begin position="52"/>
        <end position="75"/>
    </location>
</feature>
<feature type="transmembrane region" description="Helical" evidence="1">
    <location>
        <begin position="153"/>
        <end position="174"/>
    </location>
</feature>
<evidence type="ECO:0000313" key="2">
    <source>
        <dbReference type="EMBL" id="WFT76359.1"/>
    </source>
</evidence>
<name>A0ABY8J4J0_9BACI</name>
<sequence length="227" mass="26771">MYQGKERSTSQKITVVLLESVILIIAGWFLFLEGGQQLSNWFGWSFTEGNEIRNTTLFILFLIVYGRMGITLFYLLKRKMPWAEAFSVPLAFSLYYIGFSLFSLTTHKPLTTLDFVYILLFLFGSFINTYSELQRHEWKKNPEHKGELYTEGLFNYAMHINYFGDLVWVTALALLTRSPWAMSIPIILFCFFAFYNIPLLDKYLAEKYGSQFDTYRKHTKKFIPFIY</sequence>
<keyword evidence="1" id="KW-0472">Membrane</keyword>
<dbReference type="PANTHER" id="PTHR32251">
    <property type="entry name" value="3-OXO-5-ALPHA-STEROID 4-DEHYDROGENASE"/>
    <property type="match status" value="1"/>
</dbReference>
<keyword evidence="3" id="KW-1185">Reference proteome</keyword>
<evidence type="ECO:0000256" key="1">
    <source>
        <dbReference type="SAM" id="Phobius"/>
    </source>
</evidence>
<dbReference type="Gene3D" id="1.20.120.1630">
    <property type="match status" value="1"/>
</dbReference>
<dbReference type="PANTHER" id="PTHR32251:SF17">
    <property type="entry name" value="STEROID 5-ALPHA REDUCTASE C-TERMINAL DOMAIN-CONTAINING PROTEIN"/>
    <property type="match status" value="1"/>
</dbReference>
<dbReference type="InterPro" id="IPR010721">
    <property type="entry name" value="UstE-like"/>
</dbReference>
<dbReference type="RefSeq" id="WP_283078313.1">
    <property type="nucleotide sequence ID" value="NZ_CP121671.1"/>
</dbReference>
<dbReference type="PROSITE" id="PS50244">
    <property type="entry name" value="S5A_REDUCTASE"/>
    <property type="match status" value="1"/>
</dbReference>
<feature type="transmembrane region" description="Helical" evidence="1">
    <location>
        <begin position="12"/>
        <end position="32"/>
    </location>
</feature>
<proteinExistence type="predicted"/>
<feature type="transmembrane region" description="Helical" evidence="1">
    <location>
        <begin position="115"/>
        <end position="133"/>
    </location>
</feature>
<keyword evidence="1" id="KW-0812">Transmembrane</keyword>
<organism evidence="2 3">
    <name type="scientific">Halobacillus naozhouensis</name>
    <dbReference type="NCBI Taxonomy" id="554880"/>
    <lineage>
        <taxon>Bacteria</taxon>
        <taxon>Bacillati</taxon>
        <taxon>Bacillota</taxon>
        <taxon>Bacilli</taxon>
        <taxon>Bacillales</taxon>
        <taxon>Bacillaceae</taxon>
        <taxon>Halobacillus</taxon>
    </lineage>
</organism>
<feature type="transmembrane region" description="Helical" evidence="1">
    <location>
        <begin position="82"/>
        <end position="103"/>
    </location>
</feature>
<feature type="transmembrane region" description="Helical" evidence="1">
    <location>
        <begin position="180"/>
        <end position="200"/>
    </location>
</feature>
<protein>
    <submittedName>
        <fullName evidence="2">DUF1295 domain-containing protein</fullName>
    </submittedName>
</protein>